<dbReference type="Proteomes" id="UP001634007">
    <property type="component" value="Unassembled WGS sequence"/>
</dbReference>
<keyword evidence="1" id="KW-1133">Transmembrane helix</keyword>
<feature type="transmembrane region" description="Helical" evidence="1">
    <location>
        <begin position="497"/>
        <end position="522"/>
    </location>
</feature>
<dbReference type="InterPro" id="IPR002110">
    <property type="entry name" value="Ankyrin_rpt"/>
</dbReference>
<sequence>DISIEIPYSPQSRGARGNNRRLLQAAYRGDWESAKKLFEEDSYLRMTAKITPRLETAIHIAALSAQDQFVENLAELLSPKALREVDCKGRTAHHIAVLSQRIRMVKALVGRNPDLTQLADNHGRVPLEISAQEAPMHKEIAWFLAKNTKDDEPTKPFSRLSAIDFILDLTYAGHHDIILHLVRQYPGLMTMKSEKNEDKTILYLLASMRSHFRSGTRLSVLEALIYKCIPVDLNNTPEDKISDLALQCLTGSLWNTAKNLVPIIKRVHEVKLRHAAAVELAKQVCVEISRMKAAKIIQFLQKDLLDRAAENGISEVVKLCIQNFSNLHVVSRRSKKLITLAVKCRQERTLGLFLKVNSTNKLSLVRVPTRTESKEMMIAVAEHAAERYYPNFNALTNVTAAAFQMQRELQWFEAVESWIIPGMRDEYHEKKTYWHLFVENHKTLLENAEKWVKDTANSCMIVSTLIATVLFAAAFTVPGGNDGETGVPLLLGKDSLLVFTVSDALGLFSSTTAILLFLAILNSRYEAQDFLYSLPNKIIMGLVAFAATLTIVLDKRVEWVLIPITLLASLPMALFAVLQLPLLLQMFKSTYGRSIFSAEDIWSEA</sequence>
<evidence type="ECO:0000259" key="2">
    <source>
        <dbReference type="Pfam" id="PF13962"/>
    </source>
</evidence>
<accession>A0ABD3L5H6</accession>
<dbReference type="Gene3D" id="1.25.40.20">
    <property type="entry name" value="Ankyrin repeat-containing domain"/>
    <property type="match status" value="1"/>
</dbReference>
<dbReference type="SMART" id="SM00248">
    <property type="entry name" value="ANK"/>
    <property type="match status" value="5"/>
</dbReference>
<dbReference type="PANTHER" id="PTHR24177:SF365">
    <property type="entry name" value="ANKYRIN REPEAT-CONTAINING PROTEIN NPR4-LIKE ISOFORM X1"/>
    <property type="match status" value="1"/>
</dbReference>
<proteinExistence type="predicted"/>
<dbReference type="InterPro" id="IPR036770">
    <property type="entry name" value="Ankyrin_rpt-contain_sf"/>
</dbReference>
<evidence type="ECO:0000313" key="3">
    <source>
        <dbReference type="EMBL" id="KAL3747110.1"/>
    </source>
</evidence>
<feature type="non-terminal residue" evidence="3">
    <location>
        <position position="1"/>
    </location>
</feature>
<feature type="domain" description="PGG" evidence="2">
    <location>
        <begin position="449"/>
        <end position="547"/>
    </location>
</feature>
<dbReference type="AlphaFoldDB" id="A0ABD3L5H6"/>
<gene>
    <name evidence="3" type="ORF">ACJRO7_015963</name>
</gene>
<reference evidence="3 4" key="1">
    <citation type="submission" date="2024-11" db="EMBL/GenBank/DDBJ databases">
        <title>Chromosome-level genome assembly of Eucalyptus globulus Labill. provides insights into its genome evolution.</title>
        <authorList>
            <person name="Li X."/>
        </authorList>
    </citation>
    <scope>NUCLEOTIDE SEQUENCE [LARGE SCALE GENOMIC DNA]</scope>
    <source>
        <strain evidence="3">CL2024</strain>
        <tissue evidence="3">Fresh tender leaves</tissue>
    </source>
</reference>
<dbReference type="EMBL" id="JBJKBG010000003">
    <property type="protein sequence ID" value="KAL3747110.1"/>
    <property type="molecule type" value="Genomic_DNA"/>
</dbReference>
<name>A0ABD3L5H6_EUCGL</name>
<keyword evidence="4" id="KW-1185">Reference proteome</keyword>
<feature type="transmembrane region" description="Helical" evidence="1">
    <location>
        <begin position="559"/>
        <end position="584"/>
    </location>
</feature>
<organism evidence="3 4">
    <name type="scientific">Eucalyptus globulus</name>
    <name type="common">Tasmanian blue gum</name>
    <dbReference type="NCBI Taxonomy" id="34317"/>
    <lineage>
        <taxon>Eukaryota</taxon>
        <taxon>Viridiplantae</taxon>
        <taxon>Streptophyta</taxon>
        <taxon>Embryophyta</taxon>
        <taxon>Tracheophyta</taxon>
        <taxon>Spermatophyta</taxon>
        <taxon>Magnoliopsida</taxon>
        <taxon>eudicotyledons</taxon>
        <taxon>Gunneridae</taxon>
        <taxon>Pentapetalae</taxon>
        <taxon>rosids</taxon>
        <taxon>malvids</taxon>
        <taxon>Myrtales</taxon>
        <taxon>Myrtaceae</taxon>
        <taxon>Myrtoideae</taxon>
        <taxon>Eucalypteae</taxon>
        <taxon>Eucalyptus</taxon>
    </lineage>
</organism>
<dbReference type="SUPFAM" id="SSF48403">
    <property type="entry name" value="Ankyrin repeat"/>
    <property type="match status" value="1"/>
</dbReference>
<dbReference type="InterPro" id="IPR026961">
    <property type="entry name" value="PGG_dom"/>
</dbReference>
<comment type="caution">
    <text evidence="3">The sequence shown here is derived from an EMBL/GenBank/DDBJ whole genome shotgun (WGS) entry which is preliminary data.</text>
</comment>
<keyword evidence="1" id="KW-0812">Transmembrane</keyword>
<dbReference type="PANTHER" id="PTHR24177">
    <property type="entry name" value="CASKIN"/>
    <property type="match status" value="1"/>
</dbReference>
<feature type="transmembrane region" description="Helical" evidence="1">
    <location>
        <begin position="459"/>
        <end position="477"/>
    </location>
</feature>
<protein>
    <recommendedName>
        <fullName evidence="2">PGG domain-containing protein</fullName>
    </recommendedName>
</protein>
<dbReference type="Pfam" id="PF12796">
    <property type="entry name" value="Ank_2"/>
    <property type="match status" value="1"/>
</dbReference>
<dbReference type="Pfam" id="PF13962">
    <property type="entry name" value="PGG"/>
    <property type="match status" value="1"/>
</dbReference>
<evidence type="ECO:0000313" key="4">
    <source>
        <dbReference type="Proteomes" id="UP001634007"/>
    </source>
</evidence>
<evidence type="ECO:0000256" key="1">
    <source>
        <dbReference type="SAM" id="Phobius"/>
    </source>
</evidence>
<feature type="transmembrane region" description="Helical" evidence="1">
    <location>
        <begin position="534"/>
        <end position="553"/>
    </location>
</feature>
<keyword evidence="1" id="KW-0472">Membrane</keyword>